<proteinExistence type="predicted"/>
<feature type="compositionally biased region" description="Basic and acidic residues" evidence="1">
    <location>
        <begin position="120"/>
        <end position="130"/>
    </location>
</feature>
<protein>
    <submittedName>
        <fullName evidence="2">Uncharacterized protein</fullName>
    </submittedName>
</protein>
<name>A0A2T0S5Q2_9ACTN</name>
<feature type="region of interest" description="Disordered" evidence="1">
    <location>
        <begin position="24"/>
        <end position="65"/>
    </location>
</feature>
<dbReference type="AlphaFoldDB" id="A0A2T0S5Q2"/>
<dbReference type="EMBL" id="PVZG01000007">
    <property type="protein sequence ID" value="PRY28758.1"/>
    <property type="molecule type" value="Genomic_DNA"/>
</dbReference>
<evidence type="ECO:0000313" key="2">
    <source>
        <dbReference type="EMBL" id="PRY28758.1"/>
    </source>
</evidence>
<feature type="region of interest" description="Disordered" evidence="1">
    <location>
        <begin position="103"/>
        <end position="130"/>
    </location>
</feature>
<feature type="compositionally biased region" description="Low complexity" evidence="1">
    <location>
        <begin position="50"/>
        <end position="59"/>
    </location>
</feature>
<evidence type="ECO:0000256" key="1">
    <source>
        <dbReference type="SAM" id="MobiDB-lite"/>
    </source>
</evidence>
<dbReference type="RefSeq" id="WP_158277771.1">
    <property type="nucleotide sequence ID" value="NZ_PVZG01000007.1"/>
</dbReference>
<sequence>MPTGAGLVGGSKIDVGVGTGGIVRVGSGDPLPDADGTPELGATPAGRLGGTDSTTDTGFGARGVQPVAEPDADVAGVATGAVPKPPAPAGALTAGGVVPGVPSAHPAATANGRPARTMPKKIDLGESRTP</sequence>
<accession>A0A2T0S5Q2</accession>
<comment type="caution">
    <text evidence="2">The sequence shown here is derived from an EMBL/GenBank/DDBJ whole genome shotgun (WGS) entry which is preliminary data.</text>
</comment>
<keyword evidence="3" id="KW-1185">Reference proteome</keyword>
<reference evidence="2 3" key="1">
    <citation type="submission" date="2018-03" db="EMBL/GenBank/DDBJ databases">
        <title>Genomic Encyclopedia of Archaeal and Bacterial Type Strains, Phase II (KMG-II): from individual species to whole genera.</title>
        <authorList>
            <person name="Goeker M."/>
        </authorList>
    </citation>
    <scope>NUCLEOTIDE SEQUENCE [LARGE SCALE GENOMIC DNA]</scope>
    <source>
        <strain evidence="2 3">DSM 45348</strain>
    </source>
</reference>
<evidence type="ECO:0000313" key="3">
    <source>
        <dbReference type="Proteomes" id="UP000239209"/>
    </source>
</evidence>
<organism evidence="2 3">
    <name type="scientific">Pseudosporangium ferrugineum</name>
    <dbReference type="NCBI Taxonomy" id="439699"/>
    <lineage>
        <taxon>Bacteria</taxon>
        <taxon>Bacillati</taxon>
        <taxon>Actinomycetota</taxon>
        <taxon>Actinomycetes</taxon>
        <taxon>Micromonosporales</taxon>
        <taxon>Micromonosporaceae</taxon>
        <taxon>Pseudosporangium</taxon>
    </lineage>
</organism>
<dbReference type="Proteomes" id="UP000239209">
    <property type="component" value="Unassembled WGS sequence"/>
</dbReference>
<gene>
    <name evidence="2" type="ORF">CLV70_10761</name>
</gene>